<sequence length="163" mass="19177">MSIRITRAYKTISAKAVGVIAAILPIDLLINERANIYNGQDRATARNSPMANWQGRWRTITKGRWTHRIITNISNWQNRRYGEVDYYLTQALSGYGCFNAFLYKRKRSNTEICKYCEAIDDAEHMLFAVLNGMTQERYMRKNWAGLLWRTLPWTSWEKKMNGR</sequence>
<dbReference type="GeneID" id="115880792"/>
<evidence type="ECO:0000313" key="1">
    <source>
        <dbReference type="Proteomes" id="UP000504635"/>
    </source>
</evidence>
<organism evidence="1 2">
    <name type="scientific">Sitophilus oryzae</name>
    <name type="common">Rice weevil</name>
    <name type="synonym">Curculio oryzae</name>
    <dbReference type="NCBI Taxonomy" id="7048"/>
    <lineage>
        <taxon>Eukaryota</taxon>
        <taxon>Metazoa</taxon>
        <taxon>Ecdysozoa</taxon>
        <taxon>Arthropoda</taxon>
        <taxon>Hexapoda</taxon>
        <taxon>Insecta</taxon>
        <taxon>Pterygota</taxon>
        <taxon>Neoptera</taxon>
        <taxon>Endopterygota</taxon>
        <taxon>Coleoptera</taxon>
        <taxon>Polyphaga</taxon>
        <taxon>Cucujiformia</taxon>
        <taxon>Curculionidae</taxon>
        <taxon>Dryophthorinae</taxon>
        <taxon>Sitophilus</taxon>
    </lineage>
</organism>
<dbReference type="Proteomes" id="UP000504635">
    <property type="component" value="Unplaced"/>
</dbReference>
<dbReference type="RefSeq" id="XP_030753937.1">
    <property type="nucleotide sequence ID" value="XM_030898077.1"/>
</dbReference>
<evidence type="ECO:0000313" key="2">
    <source>
        <dbReference type="RefSeq" id="XP_030753937.1"/>
    </source>
</evidence>
<protein>
    <submittedName>
        <fullName evidence="2">Uncharacterized protein LOC115880792</fullName>
    </submittedName>
</protein>
<dbReference type="KEGG" id="soy:115880792"/>
<gene>
    <name evidence="2" type="primary">LOC115880792</name>
</gene>
<dbReference type="AlphaFoldDB" id="A0A6J2XRA5"/>
<accession>A0A6J2XRA5</accession>
<dbReference type="OrthoDB" id="6745974at2759"/>
<dbReference type="InParanoid" id="A0A6J2XRA5"/>
<proteinExistence type="predicted"/>
<reference evidence="2" key="1">
    <citation type="submission" date="2025-08" db="UniProtKB">
        <authorList>
            <consortium name="RefSeq"/>
        </authorList>
    </citation>
    <scope>IDENTIFICATION</scope>
    <source>
        <tissue evidence="2">Gonads</tissue>
    </source>
</reference>
<keyword evidence="1" id="KW-1185">Reference proteome</keyword>
<name>A0A6J2XRA5_SITOR</name>